<evidence type="ECO:0000313" key="4">
    <source>
        <dbReference type="Proteomes" id="UP001055303"/>
    </source>
</evidence>
<name>A0A564G0D6_9HYPH</name>
<organism evidence="2 3">
    <name type="scientific">Methylobacterium dankookense</name>
    <dbReference type="NCBI Taxonomy" id="560405"/>
    <lineage>
        <taxon>Bacteria</taxon>
        <taxon>Pseudomonadati</taxon>
        <taxon>Pseudomonadota</taxon>
        <taxon>Alphaproteobacteria</taxon>
        <taxon>Hyphomicrobiales</taxon>
        <taxon>Methylobacteriaceae</taxon>
        <taxon>Methylobacterium</taxon>
    </lineage>
</organism>
<sequence length="96" mass="10585">MLEIRRTIAFATWLDGLRDARAKARIALRIDRLALGNPGDVKPVGEGVSELRIDHGPGYRLYFVRRGETLIVLLCGGDKKSQERDIARAKAVAATV</sequence>
<dbReference type="Proteomes" id="UP000401717">
    <property type="component" value="Unassembled WGS sequence"/>
</dbReference>
<reference evidence="1" key="3">
    <citation type="submission" date="2021-08" db="EMBL/GenBank/DDBJ databases">
        <authorList>
            <person name="Tani A."/>
            <person name="Ola A."/>
            <person name="Ogura Y."/>
            <person name="Katsura K."/>
            <person name="Hayashi T."/>
        </authorList>
    </citation>
    <scope>NUCLEOTIDE SEQUENCE</scope>
    <source>
        <strain evidence="1">DSM 22415</strain>
    </source>
</reference>
<dbReference type="Proteomes" id="UP001055303">
    <property type="component" value="Unassembled WGS sequence"/>
</dbReference>
<evidence type="ECO:0000313" key="1">
    <source>
        <dbReference type="EMBL" id="GJD59277.1"/>
    </source>
</evidence>
<dbReference type="InterPro" id="IPR014056">
    <property type="entry name" value="TypeIITA-like_toxin_pred"/>
</dbReference>
<reference evidence="2 3" key="1">
    <citation type="submission" date="2019-06" db="EMBL/GenBank/DDBJ databases">
        <authorList>
            <person name="Rodrigo-Torres L."/>
            <person name="Arahal R. D."/>
            <person name="Lucena T."/>
        </authorList>
    </citation>
    <scope>NUCLEOTIDE SEQUENCE [LARGE SCALE GENOMIC DNA]</scope>
    <source>
        <strain evidence="2 3">SW08-7</strain>
    </source>
</reference>
<evidence type="ECO:0000313" key="3">
    <source>
        <dbReference type="Proteomes" id="UP000401717"/>
    </source>
</evidence>
<evidence type="ECO:0000313" key="2">
    <source>
        <dbReference type="EMBL" id="VUF13390.1"/>
    </source>
</evidence>
<gene>
    <name evidence="1" type="ORF">IFDJLNFL_5205</name>
    <name evidence="2" type="ORF">MTDSW087_03093</name>
</gene>
<protein>
    <recommendedName>
        <fullName evidence="5">Addiction module killer protein</fullName>
    </recommendedName>
</protein>
<reference evidence="1" key="2">
    <citation type="journal article" date="2021" name="Front. Microbiol.">
        <title>Comprehensive Comparative Genomics and Phenotyping of Methylobacterium Species.</title>
        <authorList>
            <person name="Alessa O."/>
            <person name="Ogura Y."/>
            <person name="Fujitani Y."/>
            <person name="Takami H."/>
            <person name="Hayashi T."/>
            <person name="Sahin N."/>
            <person name="Tani A."/>
        </authorList>
    </citation>
    <scope>NUCLEOTIDE SEQUENCE</scope>
    <source>
        <strain evidence="1">DSM 22415</strain>
    </source>
</reference>
<dbReference type="InterPro" id="IPR009241">
    <property type="entry name" value="HigB-like"/>
</dbReference>
<dbReference type="Pfam" id="PF05973">
    <property type="entry name" value="Gp49"/>
    <property type="match status" value="1"/>
</dbReference>
<proteinExistence type="predicted"/>
<dbReference type="EMBL" id="BPQI01000199">
    <property type="protein sequence ID" value="GJD59277.1"/>
    <property type="molecule type" value="Genomic_DNA"/>
</dbReference>
<keyword evidence="4" id="KW-1185">Reference proteome</keyword>
<dbReference type="PIRSF" id="PIRSF028744">
    <property type="entry name" value="Addict_mod_HI1419"/>
    <property type="match status" value="1"/>
</dbReference>
<dbReference type="EMBL" id="CABFVH010000019">
    <property type="protein sequence ID" value="VUF13390.1"/>
    <property type="molecule type" value="Genomic_DNA"/>
</dbReference>
<dbReference type="NCBIfam" id="TIGR02683">
    <property type="entry name" value="upstrm_HI1419"/>
    <property type="match status" value="1"/>
</dbReference>
<dbReference type="PANTHER" id="PTHR41791">
    <property type="entry name" value="SSL7039 PROTEIN"/>
    <property type="match status" value="1"/>
</dbReference>
<dbReference type="PANTHER" id="PTHR41791:SF1">
    <property type="entry name" value="SSL7039 PROTEIN"/>
    <property type="match status" value="1"/>
</dbReference>
<dbReference type="RefSeq" id="WP_144765373.1">
    <property type="nucleotide sequence ID" value="NZ_BPQI01000199.1"/>
</dbReference>
<dbReference type="OrthoDB" id="5296237at2"/>
<evidence type="ECO:0008006" key="5">
    <source>
        <dbReference type="Google" id="ProtNLM"/>
    </source>
</evidence>
<accession>A0A564G0D6</accession>
<dbReference type="AlphaFoldDB" id="A0A564G0D6"/>